<reference evidence="4 5" key="1">
    <citation type="submission" date="2018-02" db="EMBL/GenBank/DDBJ databases">
        <title>Genomic Encyclopedia of Archaeal and Bacterial Type Strains, Phase II (KMG-II): from individual species to whole genera.</title>
        <authorList>
            <person name="Goeker M."/>
        </authorList>
    </citation>
    <scope>NUCLEOTIDE SEQUENCE [LARGE SCALE GENOMIC DNA]</scope>
    <source>
        <strain evidence="4 5">DSM 29526</strain>
    </source>
</reference>
<evidence type="ECO:0000313" key="4">
    <source>
        <dbReference type="EMBL" id="PPK88519.1"/>
    </source>
</evidence>
<organism evidence="4 5">
    <name type="scientific">Neolewinella xylanilytica</name>
    <dbReference type="NCBI Taxonomy" id="1514080"/>
    <lineage>
        <taxon>Bacteria</taxon>
        <taxon>Pseudomonadati</taxon>
        <taxon>Bacteroidota</taxon>
        <taxon>Saprospiria</taxon>
        <taxon>Saprospirales</taxon>
        <taxon>Lewinellaceae</taxon>
        <taxon>Neolewinella</taxon>
    </lineage>
</organism>
<comment type="caution">
    <text evidence="4">The sequence shown here is derived from an EMBL/GenBank/DDBJ whole genome shotgun (WGS) entry which is preliminary data.</text>
</comment>
<dbReference type="InterPro" id="IPR042097">
    <property type="entry name" value="Aminopeptidase_N-like_N_sf"/>
</dbReference>
<dbReference type="PANTHER" id="PTHR45726:SF3">
    <property type="entry name" value="LEUKOTRIENE A-4 HYDROLASE"/>
    <property type="match status" value="1"/>
</dbReference>
<name>A0A2S6IAN3_9BACT</name>
<feature type="active site" description="Proton acceptor" evidence="1">
    <location>
        <position position="323"/>
    </location>
</feature>
<evidence type="ECO:0000259" key="3">
    <source>
        <dbReference type="Pfam" id="PF01433"/>
    </source>
</evidence>
<feature type="binding site" evidence="2">
    <location>
        <position position="322"/>
    </location>
    <ligand>
        <name>Zn(2+)</name>
        <dbReference type="ChEBI" id="CHEBI:29105"/>
        <note>catalytic</note>
    </ligand>
</feature>
<dbReference type="Gene3D" id="2.60.40.1730">
    <property type="entry name" value="tricorn interacting facor f3 domain"/>
    <property type="match status" value="1"/>
</dbReference>
<feature type="binding site" evidence="2">
    <location>
        <position position="326"/>
    </location>
    <ligand>
        <name>Zn(2+)</name>
        <dbReference type="ChEBI" id="CHEBI:29105"/>
        <note>catalytic</note>
    </ligand>
</feature>
<protein>
    <submittedName>
        <fullName evidence="4">Peptidase M1-like protein</fullName>
    </submittedName>
</protein>
<keyword evidence="2" id="KW-0479">Metal-binding</keyword>
<feature type="binding site" evidence="2">
    <location>
        <position position="345"/>
    </location>
    <ligand>
        <name>Zn(2+)</name>
        <dbReference type="ChEBI" id="CHEBI:29105"/>
        <note>catalytic</note>
    </ligand>
</feature>
<dbReference type="Gene3D" id="1.10.390.10">
    <property type="entry name" value="Neutral Protease Domain 2"/>
    <property type="match status" value="1"/>
</dbReference>
<dbReference type="InterPro" id="IPR034015">
    <property type="entry name" value="M1_LTA4H"/>
</dbReference>
<keyword evidence="2" id="KW-0862">Zinc</keyword>
<feature type="active site" description="Proton donor" evidence="1">
    <location>
        <position position="399"/>
    </location>
</feature>
<gene>
    <name evidence="4" type="ORF">CLV84_1487</name>
</gene>
<dbReference type="CDD" id="cd09603">
    <property type="entry name" value="M1_APN_like"/>
    <property type="match status" value="1"/>
</dbReference>
<dbReference type="SUPFAM" id="SSF63737">
    <property type="entry name" value="Leukotriene A4 hydrolase N-terminal domain"/>
    <property type="match status" value="1"/>
</dbReference>
<evidence type="ECO:0000313" key="5">
    <source>
        <dbReference type="Proteomes" id="UP000237662"/>
    </source>
</evidence>
<comment type="cofactor">
    <cofactor evidence="2">
        <name>Zn(2+)</name>
        <dbReference type="ChEBI" id="CHEBI:29105"/>
    </cofactor>
    <text evidence="2">Binds 1 zinc ion per subunit.</text>
</comment>
<evidence type="ECO:0000256" key="1">
    <source>
        <dbReference type="PIRSR" id="PIRSR634015-1"/>
    </source>
</evidence>
<evidence type="ECO:0000256" key="2">
    <source>
        <dbReference type="PIRSR" id="PIRSR634015-3"/>
    </source>
</evidence>
<keyword evidence="5" id="KW-1185">Reference proteome</keyword>
<accession>A0A2S6IAN3</accession>
<dbReference type="EMBL" id="PTJC01000005">
    <property type="protein sequence ID" value="PPK88519.1"/>
    <property type="molecule type" value="Genomic_DNA"/>
</dbReference>
<dbReference type="Pfam" id="PF01433">
    <property type="entry name" value="Peptidase_M1"/>
    <property type="match status" value="1"/>
</dbReference>
<dbReference type="InterPro" id="IPR014782">
    <property type="entry name" value="Peptidase_M1_dom"/>
</dbReference>
<dbReference type="Proteomes" id="UP000237662">
    <property type="component" value="Unassembled WGS sequence"/>
</dbReference>
<dbReference type="InterPro" id="IPR027268">
    <property type="entry name" value="Peptidase_M4/M1_CTD_sf"/>
</dbReference>
<dbReference type="PANTHER" id="PTHR45726">
    <property type="entry name" value="LEUKOTRIENE A-4 HYDROLASE"/>
    <property type="match status" value="1"/>
</dbReference>
<proteinExistence type="predicted"/>
<dbReference type="GO" id="GO:0008270">
    <property type="term" value="F:zinc ion binding"/>
    <property type="evidence" value="ECO:0007669"/>
    <property type="project" value="InterPro"/>
</dbReference>
<dbReference type="GO" id="GO:0008237">
    <property type="term" value="F:metallopeptidase activity"/>
    <property type="evidence" value="ECO:0007669"/>
    <property type="project" value="InterPro"/>
</dbReference>
<sequence length="539" mass="62525">MPRPSRDYFAYRTFTQADSLRGTLGPARANYDVTYYELHLDVDPVEQMIDGYVDMDYRVTGPLPLLQLDLYENLDIDRIEQGGNTLRYTRKGNAVFIQLPAGTEPDTMTHRMRIHYGGKPTEAKNAPWDGGFVWGLDQRNRYWVGVACEGDGASLWWPNKDHLSDEPDSMLISITVPDRLFVASNGNLREEVELENERKKRYDWFVSYPINNYNVSIGIGHYTHFSDTYRAFDGEELELDYYVIDYNLAKARKQFKQVHPMLEAYEHYFGKYPFWEDGFALIETPYLGMEHQSGIAYGNQYMRGYLGGLIPDDMDWDYIIVHEAGHEYFGNSVSVADHAEMWVHESFTTYMEALYVEFHYGADAARNYLETQRRFVANEEPMLGPLGVNFTDFKSSDHYYKGAWMLHTLRAVINDDPLFFGMLRSFYQDHTRSIVGTQDVIDYFSSYSGMDLQSFFTQYLMHPTVPVLEIRQTGEEVEFRLSADVPGLAMPVGVYIKDEPVRLLTTEIWQPMGNGFGLDDVRIDESRYLVDLSRQQPKR</sequence>
<dbReference type="SUPFAM" id="SSF55486">
    <property type="entry name" value="Metalloproteases ('zincins'), catalytic domain"/>
    <property type="match status" value="1"/>
</dbReference>
<dbReference type="AlphaFoldDB" id="A0A2S6IAN3"/>
<feature type="domain" description="Peptidase M1 membrane alanine aminopeptidase" evidence="3">
    <location>
        <begin position="257"/>
        <end position="459"/>
    </location>
</feature>